<evidence type="ECO:0000313" key="2">
    <source>
        <dbReference type="EMBL" id="EKX48440.1"/>
    </source>
</evidence>
<dbReference type="RefSeq" id="XP_005835420.1">
    <property type="nucleotide sequence ID" value="XM_005835363.1"/>
</dbReference>
<feature type="transmembrane region" description="Helical" evidence="1">
    <location>
        <begin position="66"/>
        <end position="89"/>
    </location>
</feature>
<evidence type="ECO:0000313" key="4">
    <source>
        <dbReference type="Proteomes" id="UP000011087"/>
    </source>
</evidence>
<keyword evidence="4" id="KW-1185">Reference proteome</keyword>
<name>L1JK19_GUITC</name>
<dbReference type="AlphaFoldDB" id="L1JK19"/>
<reference evidence="4" key="2">
    <citation type="submission" date="2012-11" db="EMBL/GenBank/DDBJ databases">
        <authorList>
            <person name="Kuo A."/>
            <person name="Curtis B.A."/>
            <person name="Tanifuji G."/>
            <person name="Burki F."/>
            <person name="Gruber A."/>
            <person name="Irimia M."/>
            <person name="Maruyama S."/>
            <person name="Arias M.C."/>
            <person name="Ball S.G."/>
            <person name="Gile G.H."/>
            <person name="Hirakawa Y."/>
            <person name="Hopkins J.F."/>
            <person name="Rensing S.A."/>
            <person name="Schmutz J."/>
            <person name="Symeonidi A."/>
            <person name="Elias M."/>
            <person name="Eveleigh R.J."/>
            <person name="Herman E.K."/>
            <person name="Klute M.J."/>
            <person name="Nakayama T."/>
            <person name="Obornik M."/>
            <person name="Reyes-Prieto A."/>
            <person name="Armbrust E.V."/>
            <person name="Aves S.J."/>
            <person name="Beiko R.G."/>
            <person name="Coutinho P."/>
            <person name="Dacks J.B."/>
            <person name="Durnford D.G."/>
            <person name="Fast N.M."/>
            <person name="Green B.R."/>
            <person name="Grisdale C."/>
            <person name="Hempe F."/>
            <person name="Henrissat B."/>
            <person name="Hoppner M.P."/>
            <person name="Ishida K.-I."/>
            <person name="Kim E."/>
            <person name="Koreny L."/>
            <person name="Kroth P.G."/>
            <person name="Liu Y."/>
            <person name="Malik S.-B."/>
            <person name="Maier U.G."/>
            <person name="McRose D."/>
            <person name="Mock T."/>
            <person name="Neilson J.A."/>
            <person name="Onodera N.T."/>
            <person name="Poole A.M."/>
            <person name="Pritham E.J."/>
            <person name="Richards T.A."/>
            <person name="Rocap G."/>
            <person name="Roy S.W."/>
            <person name="Sarai C."/>
            <person name="Schaack S."/>
            <person name="Shirato S."/>
            <person name="Slamovits C.H."/>
            <person name="Spencer D.F."/>
            <person name="Suzuki S."/>
            <person name="Worden A.Z."/>
            <person name="Zauner S."/>
            <person name="Barry K."/>
            <person name="Bell C."/>
            <person name="Bharti A.K."/>
            <person name="Crow J.A."/>
            <person name="Grimwood J."/>
            <person name="Kramer R."/>
            <person name="Lindquist E."/>
            <person name="Lucas S."/>
            <person name="Salamov A."/>
            <person name="McFadden G.I."/>
            <person name="Lane C.E."/>
            <person name="Keeling P.J."/>
            <person name="Gray M.W."/>
            <person name="Grigoriev I.V."/>
            <person name="Archibald J.M."/>
        </authorList>
    </citation>
    <scope>NUCLEOTIDE SEQUENCE</scope>
    <source>
        <strain evidence="4">CCMP2712</strain>
    </source>
</reference>
<feature type="transmembrane region" description="Helical" evidence="1">
    <location>
        <begin position="224"/>
        <end position="240"/>
    </location>
</feature>
<feature type="transmembrane region" description="Helical" evidence="1">
    <location>
        <begin position="145"/>
        <end position="166"/>
    </location>
</feature>
<gene>
    <name evidence="2" type="ORF">GUITHDRAFT_105588</name>
</gene>
<protein>
    <submittedName>
        <fullName evidence="2 3">Uncharacterized protein</fullName>
    </submittedName>
</protein>
<keyword evidence="1" id="KW-0812">Transmembrane</keyword>
<sequence length="509" mass="58124">MASIEIEVEGQQSEPVLIQTPRRTDFKPGFSHAYMHVSGDFLQRSTVERKVYKINPWLILFSHEPLSALLTLRPVQFIFVVVGSLWIILESVSLHRIQSTGYFSLFPNKAGSREFLHQDFLGKNHLPCTWELSLQLATSNSHVKVLIFAGFLDGLFNSIIFFGMLAEGYNETALEASRHEFLIYAISDLFFFPAPLIFSELYVVEQVFLAHIMIFASALGAGRVRYESIFVFAATVFFLACRELTRSRTLSEALHSSSVFEKEWEEVKGSQSIFRLMNSLRNVRGWGPYGPTFILPNSADNHIPGESETNKEIDEENLRRENLDQLYAQALVIDPVFLSKVKALAEASDGFFLAQSDNDEPQYVRWRDVIADPTLESSVCWAKIKNATRSIEKVLLLCDTKVPRLTDVVRQSIVFKDLDQLCDCLDKIARDPEIQVLQIKNRLDPDFDSKISGGYRDVAINLRVVSDETRKKGVEGHICELQLILVDFHKLKTLEGHKRYVQFRNLRCE</sequence>
<dbReference type="Proteomes" id="UP000011087">
    <property type="component" value="Unassembled WGS sequence"/>
</dbReference>
<evidence type="ECO:0000256" key="1">
    <source>
        <dbReference type="SAM" id="Phobius"/>
    </source>
</evidence>
<feature type="transmembrane region" description="Helical" evidence="1">
    <location>
        <begin position="181"/>
        <end position="203"/>
    </location>
</feature>
<organism evidence="2">
    <name type="scientific">Guillardia theta (strain CCMP2712)</name>
    <name type="common">Cryptophyte</name>
    <dbReference type="NCBI Taxonomy" id="905079"/>
    <lineage>
        <taxon>Eukaryota</taxon>
        <taxon>Cryptophyceae</taxon>
        <taxon>Pyrenomonadales</taxon>
        <taxon>Geminigeraceae</taxon>
        <taxon>Guillardia</taxon>
    </lineage>
</organism>
<dbReference type="EMBL" id="JH992985">
    <property type="protein sequence ID" value="EKX48440.1"/>
    <property type="molecule type" value="Genomic_DNA"/>
</dbReference>
<reference evidence="3" key="3">
    <citation type="submission" date="2016-03" db="UniProtKB">
        <authorList>
            <consortium name="EnsemblProtists"/>
        </authorList>
    </citation>
    <scope>IDENTIFICATION</scope>
</reference>
<evidence type="ECO:0000313" key="3">
    <source>
        <dbReference type="EnsemblProtists" id="EKX48440"/>
    </source>
</evidence>
<reference evidence="2 4" key="1">
    <citation type="journal article" date="2012" name="Nature">
        <title>Algal genomes reveal evolutionary mosaicism and the fate of nucleomorphs.</title>
        <authorList>
            <consortium name="DOE Joint Genome Institute"/>
            <person name="Curtis B.A."/>
            <person name="Tanifuji G."/>
            <person name="Burki F."/>
            <person name="Gruber A."/>
            <person name="Irimia M."/>
            <person name="Maruyama S."/>
            <person name="Arias M.C."/>
            <person name="Ball S.G."/>
            <person name="Gile G.H."/>
            <person name="Hirakawa Y."/>
            <person name="Hopkins J.F."/>
            <person name="Kuo A."/>
            <person name="Rensing S.A."/>
            <person name="Schmutz J."/>
            <person name="Symeonidi A."/>
            <person name="Elias M."/>
            <person name="Eveleigh R.J."/>
            <person name="Herman E.K."/>
            <person name="Klute M.J."/>
            <person name="Nakayama T."/>
            <person name="Obornik M."/>
            <person name="Reyes-Prieto A."/>
            <person name="Armbrust E.V."/>
            <person name="Aves S.J."/>
            <person name="Beiko R.G."/>
            <person name="Coutinho P."/>
            <person name="Dacks J.B."/>
            <person name="Durnford D.G."/>
            <person name="Fast N.M."/>
            <person name="Green B.R."/>
            <person name="Grisdale C.J."/>
            <person name="Hempel F."/>
            <person name="Henrissat B."/>
            <person name="Hoppner M.P."/>
            <person name="Ishida K."/>
            <person name="Kim E."/>
            <person name="Koreny L."/>
            <person name="Kroth P.G."/>
            <person name="Liu Y."/>
            <person name="Malik S.B."/>
            <person name="Maier U.G."/>
            <person name="McRose D."/>
            <person name="Mock T."/>
            <person name="Neilson J.A."/>
            <person name="Onodera N.T."/>
            <person name="Poole A.M."/>
            <person name="Pritham E.J."/>
            <person name="Richards T.A."/>
            <person name="Rocap G."/>
            <person name="Roy S.W."/>
            <person name="Sarai C."/>
            <person name="Schaack S."/>
            <person name="Shirato S."/>
            <person name="Slamovits C.H."/>
            <person name="Spencer D.F."/>
            <person name="Suzuki S."/>
            <person name="Worden A.Z."/>
            <person name="Zauner S."/>
            <person name="Barry K."/>
            <person name="Bell C."/>
            <person name="Bharti A.K."/>
            <person name="Crow J.A."/>
            <person name="Grimwood J."/>
            <person name="Kramer R."/>
            <person name="Lindquist E."/>
            <person name="Lucas S."/>
            <person name="Salamov A."/>
            <person name="McFadden G.I."/>
            <person name="Lane C.E."/>
            <person name="Keeling P.J."/>
            <person name="Gray M.W."/>
            <person name="Grigoriev I.V."/>
            <person name="Archibald J.M."/>
        </authorList>
    </citation>
    <scope>NUCLEOTIDE SEQUENCE</scope>
    <source>
        <strain evidence="2 4">CCMP2712</strain>
    </source>
</reference>
<accession>L1JK19</accession>
<dbReference type="PaxDb" id="55529-EKX48440"/>
<dbReference type="EnsemblProtists" id="EKX48440">
    <property type="protein sequence ID" value="EKX48440"/>
    <property type="gene ID" value="GUITHDRAFT_105588"/>
</dbReference>
<dbReference type="OrthoDB" id="206178at2759"/>
<dbReference type="GeneID" id="17305107"/>
<dbReference type="HOGENOM" id="CLU_511384_0_0_1"/>
<keyword evidence="1" id="KW-0472">Membrane</keyword>
<proteinExistence type="predicted"/>
<dbReference type="KEGG" id="gtt:GUITHDRAFT_105588"/>
<keyword evidence="1" id="KW-1133">Transmembrane helix</keyword>